<protein>
    <submittedName>
        <fullName evidence="2">DUF6092 family protein</fullName>
    </submittedName>
</protein>
<dbReference type="EMBL" id="JASCIQ010000017">
    <property type="protein sequence ID" value="MDI3405636.1"/>
    <property type="molecule type" value="Genomic_DNA"/>
</dbReference>
<sequence>MSAWDKALPPESAEDIAVLAAFLLSSAIGLPHQPPAYGPFRFMDAARRALRILEDSGVHNPALASVRQQIETALFAPIENMDFAELLEGLVLETAHGLKNMSPDPDPDLDPDPALTETTV</sequence>
<gene>
    <name evidence="2" type="ORF">QIS96_17635</name>
</gene>
<dbReference type="InterPro" id="IPR046074">
    <property type="entry name" value="DUF6092"/>
</dbReference>
<evidence type="ECO:0000256" key="1">
    <source>
        <dbReference type="SAM" id="MobiDB-lite"/>
    </source>
</evidence>
<dbReference type="RefSeq" id="WP_282543574.1">
    <property type="nucleotide sequence ID" value="NZ_JASCIQ010000017.1"/>
</dbReference>
<organism evidence="2 3">
    <name type="scientific">Streptomyces cavernicola</name>
    <dbReference type="NCBI Taxonomy" id="3043613"/>
    <lineage>
        <taxon>Bacteria</taxon>
        <taxon>Bacillati</taxon>
        <taxon>Actinomycetota</taxon>
        <taxon>Actinomycetes</taxon>
        <taxon>Kitasatosporales</taxon>
        <taxon>Streptomycetaceae</taxon>
        <taxon>Streptomyces</taxon>
    </lineage>
</organism>
<dbReference type="Proteomes" id="UP001223978">
    <property type="component" value="Unassembled WGS sequence"/>
</dbReference>
<proteinExistence type="predicted"/>
<accession>A0ABT6SBR5</accession>
<comment type="caution">
    <text evidence="2">The sequence shown here is derived from an EMBL/GenBank/DDBJ whole genome shotgun (WGS) entry which is preliminary data.</text>
</comment>
<evidence type="ECO:0000313" key="2">
    <source>
        <dbReference type="EMBL" id="MDI3405636.1"/>
    </source>
</evidence>
<keyword evidence="3" id="KW-1185">Reference proteome</keyword>
<feature type="region of interest" description="Disordered" evidence="1">
    <location>
        <begin position="97"/>
        <end position="120"/>
    </location>
</feature>
<reference evidence="2 3" key="1">
    <citation type="submission" date="2023-05" db="EMBL/GenBank/DDBJ databases">
        <title>Draft genome sequence of Streptomyces sp. B-S-A6 isolated from a cave soil in Thailand.</title>
        <authorList>
            <person name="Chamroensaksri N."/>
            <person name="Muangham S."/>
        </authorList>
    </citation>
    <scope>NUCLEOTIDE SEQUENCE [LARGE SCALE GENOMIC DNA]</scope>
    <source>
        <strain evidence="2 3">B-S-A6</strain>
    </source>
</reference>
<name>A0ABT6SBR5_9ACTN</name>
<dbReference type="Pfam" id="PF19585">
    <property type="entry name" value="DUF6092"/>
    <property type="match status" value="1"/>
</dbReference>
<evidence type="ECO:0000313" key="3">
    <source>
        <dbReference type="Proteomes" id="UP001223978"/>
    </source>
</evidence>